<dbReference type="InterPro" id="IPR008780">
    <property type="entry name" value="Plasmodium_Vir"/>
</dbReference>
<name>A0A1Y1JPT1_PLAGO</name>
<keyword evidence="1" id="KW-0472">Membrane</keyword>
<organism evidence="2 3">
    <name type="scientific">Plasmodium gonderi</name>
    <dbReference type="NCBI Taxonomy" id="77519"/>
    <lineage>
        <taxon>Eukaryota</taxon>
        <taxon>Sar</taxon>
        <taxon>Alveolata</taxon>
        <taxon>Apicomplexa</taxon>
        <taxon>Aconoidasida</taxon>
        <taxon>Haemosporida</taxon>
        <taxon>Plasmodiidae</taxon>
        <taxon>Plasmodium</taxon>
        <taxon>Plasmodium (Plasmodium)</taxon>
    </lineage>
</organism>
<dbReference type="RefSeq" id="XP_028547048.1">
    <property type="nucleotide sequence ID" value="XM_028691247.1"/>
</dbReference>
<feature type="non-terminal residue" evidence="2">
    <location>
        <position position="315"/>
    </location>
</feature>
<evidence type="ECO:0000313" key="2">
    <source>
        <dbReference type="EMBL" id="GAW84459.1"/>
    </source>
</evidence>
<comment type="caution">
    <text evidence="2">The sequence shown here is derived from an EMBL/GenBank/DDBJ whole genome shotgun (WGS) entry which is preliminary data.</text>
</comment>
<dbReference type="OrthoDB" id="10645647at2759"/>
<dbReference type="GeneID" id="39745267"/>
<keyword evidence="1" id="KW-0812">Transmembrane</keyword>
<dbReference type="Proteomes" id="UP000195521">
    <property type="component" value="Unassembled WGS sequence"/>
</dbReference>
<feature type="transmembrane region" description="Helical" evidence="1">
    <location>
        <begin position="271"/>
        <end position="292"/>
    </location>
</feature>
<reference evidence="3" key="1">
    <citation type="submission" date="2017-04" db="EMBL/GenBank/DDBJ databases">
        <title>Plasmodium gonderi genome.</title>
        <authorList>
            <person name="Arisue N."/>
            <person name="Honma H."/>
            <person name="Kawai S."/>
            <person name="Tougan T."/>
            <person name="Tanabe K."/>
            <person name="Horii T."/>
        </authorList>
    </citation>
    <scope>NUCLEOTIDE SEQUENCE [LARGE SCALE GENOMIC DNA]</scope>
    <source>
        <strain evidence="3">ATCC 30045</strain>
    </source>
</reference>
<proteinExistence type="predicted"/>
<accession>A0A1Y1JPT1</accession>
<dbReference type="Pfam" id="PF05795">
    <property type="entry name" value="Plasmodium_Vir"/>
    <property type="match status" value="1"/>
</dbReference>
<sequence length="315" mass="36867">MPKAEPQDFKKTDLPSFKFYKFLDKDPMNLNSSKLIYCSIFNGNFDNLNKIKELCSKYVTYLIKQKDIQKIPGYNNIDCKLLTYWLSEELLKSLKNNQRQCIIAFAEIQRMWSHATSAFLKTNPYKCKPYDPIIGYYDKWENAKKLYDYYVNFNYLHSMANTCNGNCDELCMYLDGIAKIYEIFKKFCSSKIESRCPVFNIDYEEYDPLLLISKFNCNPSTQILDIRAEEPSQVDHQEDLIFKEASSTPLSKIDSQEESELISDQTKPLSVFGNSLLALVLTSMLFGVLYKVNANYINLYKFYKLHNKSLLQNNF</sequence>
<dbReference type="AlphaFoldDB" id="A0A1Y1JPT1"/>
<dbReference type="EMBL" id="BDQF01000336">
    <property type="protein sequence ID" value="GAW84459.1"/>
    <property type="molecule type" value="Genomic_DNA"/>
</dbReference>
<gene>
    <name evidence="2" type="ORF">PGO_003090</name>
</gene>
<evidence type="ECO:0000256" key="1">
    <source>
        <dbReference type="SAM" id="Phobius"/>
    </source>
</evidence>
<keyword evidence="3" id="KW-1185">Reference proteome</keyword>
<evidence type="ECO:0000313" key="3">
    <source>
        <dbReference type="Proteomes" id="UP000195521"/>
    </source>
</evidence>
<protein>
    <submittedName>
        <fullName evidence="2">Variable surface protein</fullName>
    </submittedName>
</protein>
<keyword evidence="1" id="KW-1133">Transmembrane helix</keyword>